<evidence type="ECO:0000313" key="2">
    <source>
        <dbReference type="Proteomes" id="UP001500968"/>
    </source>
</evidence>
<comment type="caution">
    <text evidence="1">The sequence shown here is derived from an EMBL/GenBank/DDBJ whole genome shotgun (WGS) entry which is preliminary data.</text>
</comment>
<dbReference type="EMBL" id="BAABCR010000012">
    <property type="protein sequence ID" value="GAA4026937.1"/>
    <property type="molecule type" value="Genomic_DNA"/>
</dbReference>
<dbReference type="RefSeq" id="WP_324692194.1">
    <property type="nucleotide sequence ID" value="NZ_BAABCR010000012.1"/>
</dbReference>
<reference evidence="2" key="1">
    <citation type="journal article" date="2019" name="Int. J. Syst. Evol. Microbiol.">
        <title>The Global Catalogue of Microorganisms (GCM) 10K type strain sequencing project: providing services to taxonomists for standard genome sequencing and annotation.</title>
        <authorList>
            <consortium name="The Broad Institute Genomics Platform"/>
            <consortium name="The Broad Institute Genome Sequencing Center for Infectious Disease"/>
            <person name="Wu L."/>
            <person name="Ma J."/>
        </authorList>
    </citation>
    <scope>NUCLEOTIDE SEQUENCE [LARGE SCALE GENOMIC DNA]</scope>
    <source>
        <strain evidence="2">JCM 17064</strain>
    </source>
</reference>
<dbReference type="Proteomes" id="UP001500968">
    <property type="component" value="Unassembled WGS sequence"/>
</dbReference>
<proteinExistence type="predicted"/>
<keyword evidence="2" id="KW-1185">Reference proteome</keyword>
<evidence type="ECO:0008006" key="3">
    <source>
        <dbReference type="Google" id="ProtNLM"/>
    </source>
</evidence>
<accession>A0ABP7TJE2</accession>
<protein>
    <recommendedName>
        <fullName evidence="3">HNH endonuclease</fullName>
    </recommendedName>
</protein>
<organism evidence="1 2">
    <name type="scientific">Flavobacterium cheonhonense</name>
    <dbReference type="NCBI Taxonomy" id="706185"/>
    <lineage>
        <taxon>Bacteria</taxon>
        <taxon>Pseudomonadati</taxon>
        <taxon>Bacteroidota</taxon>
        <taxon>Flavobacteriia</taxon>
        <taxon>Flavobacteriales</taxon>
        <taxon>Flavobacteriaceae</taxon>
        <taxon>Flavobacterium</taxon>
    </lineage>
</organism>
<gene>
    <name evidence="1" type="ORF">GCM10022386_07890</name>
</gene>
<name>A0ABP7TJE2_9FLAO</name>
<dbReference type="Gene3D" id="1.10.30.50">
    <property type="match status" value="1"/>
</dbReference>
<sequence>MISIRECISPSKLKAVRIEHLNFVSAEVEKRIVFYENLFSLLQDLQLYRRTRLITIKNRIASFDRFIHPSQIIPFSRLIFSNPNDFNKTKLNNLKSLARLKIPAQNIPLVLQKLNLLKRRYKSIIDLDLASRSSVAQAYYNQVKIEFTPIAFLLEKIFDYEEWFLKRDSDDVWGPYQLTNALGLKVCCYCNRQYTFTLSKGANKITRPELDHFLPKVINPLLALSFFNLIPSCTICNRDCKGKQPFSYDDYLSPYEKNAKHEFIKYDYFPKSYLGSIGETDEIKVFIKTSGVNSDPLIDTKIKGNIRVFEYDAIINEHKDLVQEIIRKRHISNDSYIETLQKTFPGAHLTLEEAYRLAYGNFYKEEEFGRRPMAKLTKDIAIGVGSLKKHTK</sequence>
<evidence type="ECO:0000313" key="1">
    <source>
        <dbReference type="EMBL" id="GAA4026937.1"/>
    </source>
</evidence>